<organism evidence="4 5">
    <name type="scientific">Rotaria socialis</name>
    <dbReference type="NCBI Taxonomy" id="392032"/>
    <lineage>
        <taxon>Eukaryota</taxon>
        <taxon>Metazoa</taxon>
        <taxon>Spiralia</taxon>
        <taxon>Gnathifera</taxon>
        <taxon>Rotifera</taxon>
        <taxon>Eurotatoria</taxon>
        <taxon>Bdelloidea</taxon>
        <taxon>Philodinida</taxon>
        <taxon>Philodinidae</taxon>
        <taxon>Rotaria</taxon>
    </lineage>
</organism>
<protein>
    <recommendedName>
        <fullName evidence="3">Reverse transcriptase domain-containing protein</fullName>
    </recommendedName>
</protein>
<dbReference type="PANTHER" id="PTHR36688:SF2">
    <property type="entry name" value="ENDONUCLEASE_EXONUCLEASE_PHOSPHATASE DOMAIN-CONTAINING PROTEIN"/>
    <property type="match status" value="1"/>
</dbReference>
<keyword evidence="5" id="KW-1185">Reference proteome</keyword>
<feature type="compositionally biased region" description="Polar residues" evidence="2">
    <location>
        <begin position="57"/>
        <end position="88"/>
    </location>
</feature>
<dbReference type="Proteomes" id="UP000663873">
    <property type="component" value="Unassembled WGS sequence"/>
</dbReference>
<dbReference type="Gene3D" id="3.60.10.10">
    <property type="entry name" value="Endonuclease/exonuclease/phosphatase"/>
    <property type="match status" value="1"/>
</dbReference>
<dbReference type="GO" id="GO:0003824">
    <property type="term" value="F:catalytic activity"/>
    <property type="evidence" value="ECO:0007669"/>
    <property type="project" value="InterPro"/>
</dbReference>
<comment type="similarity">
    <text evidence="1">Belongs to the arrestin family.</text>
</comment>
<dbReference type="InterPro" id="IPR052560">
    <property type="entry name" value="RdDP_mobile_element"/>
</dbReference>
<evidence type="ECO:0000256" key="2">
    <source>
        <dbReference type="SAM" id="MobiDB-lite"/>
    </source>
</evidence>
<dbReference type="SUPFAM" id="SSF81296">
    <property type="entry name" value="E set domains"/>
    <property type="match status" value="1"/>
</dbReference>
<dbReference type="Gene3D" id="2.60.40.640">
    <property type="match status" value="1"/>
</dbReference>
<evidence type="ECO:0000256" key="1">
    <source>
        <dbReference type="ARBA" id="ARBA00005298"/>
    </source>
</evidence>
<reference evidence="4" key="1">
    <citation type="submission" date="2021-02" db="EMBL/GenBank/DDBJ databases">
        <authorList>
            <person name="Nowell W R."/>
        </authorList>
    </citation>
    <scope>NUCLEOTIDE SEQUENCE</scope>
</reference>
<dbReference type="Pfam" id="PF14529">
    <property type="entry name" value="Exo_endo_phos_2"/>
    <property type="match status" value="1"/>
</dbReference>
<dbReference type="PANTHER" id="PTHR36688">
    <property type="entry name" value="ENDO/EXONUCLEASE/PHOSPHATASE DOMAIN-CONTAINING PROTEIN"/>
    <property type="match status" value="1"/>
</dbReference>
<dbReference type="Pfam" id="PF00339">
    <property type="entry name" value="Arrestin_N"/>
    <property type="match status" value="1"/>
</dbReference>
<feature type="domain" description="Reverse transcriptase" evidence="3">
    <location>
        <begin position="1031"/>
        <end position="1277"/>
    </location>
</feature>
<evidence type="ECO:0000259" key="3">
    <source>
        <dbReference type="PROSITE" id="PS50878"/>
    </source>
</evidence>
<evidence type="ECO:0000313" key="4">
    <source>
        <dbReference type="EMBL" id="CAF4418117.1"/>
    </source>
</evidence>
<dbReference type="InterPro" id="IPR000477">
    <property type="entry name" value="RT_dom"/>
</dbReference>
<gene>
    <name evidence="4" type="ORF">UJA718_LOCUS20349</name>
</gene>
<feature type="region of interest" description="Disordered" evidence="2">
    <location>
        <begin position="57"/>
        <end position="104"/>
    </location>
</feature>
<dbReference type="SUPFAM" id="SSF56219">
    <property type="entry name" value="DNase I-like"/>
    <property type="match status" value="1"/>
</dbReference>
<dbReference type="Pfam" id="PF00078">
    <property type="entry name" value="RVT_1"/>
    <property type="match status" value="1"/>
</dbReference>
<dbReference type="InterPro" id="IPR005135">
    <property type="entry name" value="Endo/exonuclease/phosphatase"/>
</dbReference>
<dbReference type="SUPFAM" id="SSF56672">
    <property type="entry name" value="DNA/RNA polymerases"/>
    <property type="match status" value="1"/>
</dbReference>
<dbReference type="EMBL" id="CAJOBP010003771">
    <property type="protein sequence ID" value="CAF4418117.1"/>
    <property type="molecule type" value="Genomic_DNA"/>
</dbReference>
<dbReference type="InterPro" id="IPR014752">
    <property type="entry name" value="Arrestin-like_C"/>
</dbReference>
<evidence type="ECO:0000313" key="5">
    <source>
        <dbReference type="Proteomes" id="UP000663873"/>
    </source>
</evidence>
<sequence length="1545" mass="178506">MMAEGVNNSNDQLAENEYEILEQGSISNVQVESISRFLSECPEAALRVHKFLQTSYSKSNQQKQIVQPVNSTPNRGHSLDESGSSINNGRGRRKYPRKGIDSNANKQSQYVQQEINLQLQQPSSSTSSGERQQQVINQASTNLYISRMVREKLKLGVNNKEDYATLVGSDKWPTKINGIDIVVAKPKYVPNSFALVVKYVLRELEENFVYNEIQRTIASADRIKRIHYSYQRRTDDYRFDVKNYSEYHAVLQLGRIAIGHSWLSITKFYSGNHLTYCTKCWCISHLRNKCNSENKWRICLENMRVDTPHMCRNEPKCAQCDGNHHSLDNQCQVIKEYKDQLKEDVEDAIQKGLLQRLSLQEKSPMFEFRDQDFPPLTTKKAFESINDNLAKLIGSNKRLENKVDLLSTSTKTVTLDTQLHQAVLADIINIMKDFVQYFIPATLTSGKSERISLVPVANEYYSRFHFGSSRLINGFQLNHQVQLIPTSHNNDIIKTDQHRTLSRTSNLDVLAKAFFPALHNYLLNPRDEAMHRLKTWNFSTKDQKLVLSLLDEWYSGRTLNTVLEEWEQVGIASLRNQKEYIKILCYNVEGWGTRAVEAIDLAHEVQVSVCIFTEVGELWSTCRLPHFNKFYQKGTNKNGGVCIAVGKHLKATRIEVNIPNTVIIDITGLSEPVRIIGIYWPTSQQRDLDEIQPFVIESTILSGDFNATVKEWNSQITDRRGASVREWINENNLNYITSTTNTSKRSLRNIDLSFSNMSTISSETLCSGTSDHWPILLSCENISFDTNVFFPHTNRKIFEAVLALLQIFWMEEQKKNSADEWYKQYIRFIAAVKNRVTHWKERDKYKPSLPAYIIEKLKEIRKVRNRYYHLRHKGVFSEETRVLLRTMTRESKVDIAKHKNTQWQNFLFNIQTPYDKADKAFWAHLSRICKSRSLPFYKLSEGTKIISTHEGITNELFQYYSEQFKVPAVDSSNEHEDQIDRKVEKTSTTEITRIIKTLKPKKSAGFDSVSNFIIKKLPPSYIECLANCFNTWLNECRYPDDWKIAKIITLNKLKSGIPKCEQIRPISLLATHSKLFEKVLLLRIRHWAETNRLVPREQSGFRPKYLLLTRVLSIYQEVKNNMAANIPTLVLYVDYQKTYDRVWHAALLCKLEKMGMPLNLLKMTNSWLKERKAYVEYGEITSQIFSINIGLPQGSSLSPYLFIVFHSDLTNYLGAHSCHLFADDLCVLIKPPIMKKLGSMIDYLEKEGEAVNGYVVLTVDRPLKTKSIDVKLIGQRINTEVHGSGKHKHIVTRQRNFYVDFHPFVIQPAHGISYDQDGYYLEPNTYQWPFSLHLVKNLPPSLFRAKKKKITTWINYYVAVTVARSGLHRNVCEFVNITVAPFVGIPRHVSSVERVDENIRDLYIHGILLRNYLLIGEPYIPLELYIDNPGRTTIKEVIVKLVQLRDLGDKSSTEIIFEELLPGIEDFQNDHFYHTVQIPMLSATELFAPSTVYKYSATPSVVWTVNYALEMIFKTRLSFTNITLIFPLMVVNGSRPSHMLTSRHV</sequence>
<dbReference type="InterPro" id="IPR014756">
    <property type="entry name" value="Ig_E-set"/>
</dbReference>
<dbReference type="PROSITE" id="PS50878">
    <property type="entry name" value="RT_POL"/>
    <property type="match status" value="1"/>
</dbReference>
<dbReference type="InterPro" id="IPR043502">
    <property type="entry name" value="DNA/RNA_pol_sf"/>
</dbReference>
<name>A0A820Q973_9BILA</name>
<dbReference type="InterPro" id="IPR011021">
    <property type="entry name" value="Arrestin-like_N"/>
</dbReference>
<dbReference type="CDD" id="cd01650">
    <property type="entry name" value="RT_nLTR_like"/>
    <property type="match status" value="1"/>
</dbReference>
<accession>A0A820Q973</accession>
<dbReference type="InterPro" id="IPR036691">
    <property type="entry name" value="Endo/exonu/phosph_ase_sf"/>
</dbReference>
<proteinExistence type="inferred from homology"/>
<comment type="caution">
    <text evidence="4">The sequence shown here is derived from an EMBL/GenBank/DDBJ whole genome shotgun (WGS) entry which is preliminary data.</text>
</comment>